<evidence type="ECO:0000256" key="10">
    <source>
        <dbReference type="ARBA" id="ARBA00039095"/>
    </source>
</evidence>
<dbReference type="AlphaFoldDB" id="A0A5C6ED48"/>
<dbReference type="Pfam" id="PF17042">
    <property type="entry name" value="NBD_C"/>
    <property type="match status" value="1"/>
</dbReference>
<dbReference type="GO" id="GO:0016301">
    <property type="term" value="F:kinase activity"/>
    <property type="evidence" value="ECO:0007669"/>
    <property type="project" value="UniProtKB-KW"/>
</dbReference>
<dbReference type="EC" id="2.7.1.217" evidence="10"/>
<comment type="function">
    <text evidence="9">Catalyzes the ATP-dependent phosphorylation of 3-oxo-tetronate to 3-oxo-tetronate 4-phosphate.</text>
</comment>
<evidence type="ECO:0000256" key="7">
    <source>
        <dbReference type="ARBA" id="ARBA00035898"/>
    </source>
</evidence>
<evidence type="ECO:0000256" key="12">
    <source>
        <dbReference type="ARBA" id="ARBA00041377"/>
    </source>
</evidence>
<keyword evidence="5" id="KW-0067">ATP-binding</keyword>
<dbReference type="InterPro" id="IPR042213">
    <property type="entry name" value="NBD_C_sf"/>
</dbReference>
<comment type="catalytic activity">
    <reaction evidence="8">
        <text>3-dehydro-D-erythronate + ATP = 3-dehydro-4-O-phospho-D-erythronate + ADP + H(+)</text>
        <dbReference type="Rhea" id="RHEA:52556"/>
        <dbReference type="ChEBI" id="CHEBI:15378"/>
        <dbReference type="ChEBI" id="CHEBI:30616"/>
        <dbReference type="ChEBI" id="CHEBI:57958"/>
        <dbReference type="ChEBI" id="CHEBI:136593"/>
        <dbReference type="ChEBI" id="CHEBI:456216"/>
        <dbReference type="EC" id="2.7.1.217"/>
    </reaction>
</comment>
<dbReference type="Proteomes" id="UP000315471">
    <property type="component" value="Unassembled WGS sequence"/>
</dbReference>
<evidence type="ECO:0000256" key="1">
    <source>
        <dbReference type="ARBA" id="ARBA00005715"/>
    </source>
</evidence>
<dbReference type="SUPFAM" id="SSF142764">
    <property type="entry name" value="YgbK-like"/>
    <property type="match status" value="1"/>
</dbReference>
<evidence type="ECO:0000256" key="5">
    <source>
        <dbReference type="ARBA" id="ARBA00022840"/>
    </source>
</evidence>
<evidence type="ECO:0000256" key="4">
    <source>
        <dbReference type="ARBA" id="ARBA00022777"/>
    </source>
</evidence>
<proteinExistence type="inferred from homology"/>
<evidence type="ECO:0000256" key="3">
    <source>
        <dbReference type="ARBA" id="ARBA00022741"/>
    </source>
</evidence>
<keyword evidence="3" id="KW-0547">Nucleotide-binding</keyword>
<keyword evidence="4" id="KW-0418">Kinase</keyword>
<dbReference type="EMBL" id="SJPY01000001">
    <property type="protein sequence ID" value="TWU45139.1"/>
    <property type="molecule type" value="Genomic_DNA"/>
</dbReference>
<keyword evidence="6" id="KW-0119">Carbohydrate metabolism</keyword>
<dbReference type="InterPro" id="IPR031475">
    <property type="entry name" value="NBD_C"/>
</dbReference>
<organism evidence="15 16">
    <name type="scientific">Novipirellula aureliae</name>
    <dbReference type="NCBI Taxonomy" id="2527966"/>
    <lineage>
        <taxon>Bacteria</taxon>
        <taxon>Pseudomonadati</taxon>
        <taxon>Planctomycetota</taxon>
        <taxon>Planctomycetia</taxon>
        <taxon>Pirellulales</taxon>
        <taxon>Pirellulaceae</taxon>
        <taxon>Novipirellula</taxon>
    </lineage>
</organism>
<evidence type="ECO:0000313" key="16">
    <source>
        <dbReference type="Proteomes" id="UP000315471"/>
    </source>
</evidence>
<comment type="similarity">
    <text evidence="1">Belongs to the four-carbon acid sugar kinase family.</text>
</comment>
<evidence type="ECO:0000256" key="8">
    <source>
        <dbReference type="ARBA" id="ARBA00036346"/>
    </source>
</evidence>
<dbReference type="InterPro" id="IPR050007">
    <property type="entry name" value="OtnK"/>
</dbReference>
<evidence type="ECO:0000259" key="13">
    <source>
        <dbReference type="Pfam" id="PF07005"/>
    </source>
</evidence>
<keyword evidence="2" id="KW-0808">Transferase</keyword>
<dbReference type="Gene3D" id="3.40.980.20">
    <property type="entry name" value="Four-carbon acid sugar kinase, nucleotide binding domain"/>
    <property type="match status" value="1"/>
</dbReference>
<dbReference type="InterPro" id="IPR037051">
    <property type="entry name" value="4-carb_acid_sugar_kinase_N_sf"/>
</dbReference>
<evidence type="ECO:0000256" key="11">
    <source>
        <dbReference type="ARBA" id="ARBA00039461"/>
    </source>
</evidence>
<gene>
    <name evidence="15" type="ORF">Q31b_03100</name>
</gene>
<dbReference type="InterPro" id="IPR010737">
    <property type="entry name" value="4-carb_acid_sugar_kinase_N"/>
</dbReference>
<accession>A0A5C6ED48</accession>
<sequence length="416" mass="44266">MTSQRLGCIADDYTGATDLCSMLVRSGRRVVQCFGVPELASGQNLSDADAVVVALKSRSIPAPEAVDESLSALRFLQSWGGDRFFFKYCSTFDSTKQGNIGPVADALGTALDVDRLMFCPAFPENGRTVHCGHLFVDGVPLSESGMRNHPLNPMTDSNLVRVLQAQTSHSVGWLSTHGKSANPNASRIIVDAITDDDLRAVADIASSERLLTGGSAIARYWADAAQIRCSGGPTETRSTDHDKGPCVILAGSCSDATRTQVAEFEQTHPVLHLNVADTANIESIAGMALKWCSNHWNRQGDQPPVVLISSAENSQAVDAARQQWGEREAAERTEAIFALISVGLREQGITRLIVAGGETSGTVVAALKIPAVRIGREIAPGVPWVTSIGEPTISLALKSGNFGGKSFFFDALETSP</sequence>
<name>A0A5C6ED48_9BACT</name>
<dbReference type="NCBIfam" id="NF043035">
    <property type="entry name" value="OxoTetrKin"/>
    <property type="match status" value="1"/>
</dbReference>
<dbReference type="RefSeq" id="WP_146597895.1">
    <property type="nucleotide sequence ID" value="NZ_SJPY01000001.1"/>
</dbReference>
<dbReference type="GO" id="GO:0005524">
    <property type="term" value="F:ATP binding"/>
    <property type="evidence" value="ECO:0007669"/>
    <property type="project" value="UniProtKB-KW"/>
</dbReference>
<feature type="domain" description="Four-carbon acid sugar kinase N-terminal" evidence="13">
    <location>
        <begin position="6"/>
        <end position="219"/>
    </location>
</feature>
<comment type="caution">
    <text evidence="15">The sequence shown here is derived from an EMBL/GenBank/DDBJ whole genome shotgun (WGS) entry which is preliminary data.</text>
</comment>
<protein>
    <recommendedName>
        <fullName evidence="11">3-oxo-tetronate kinase</fullName>
        <ecNumber evidence="10">2.7.1.217</ecNumber>
    </recommendedName>
    <alternativeName>
        <fullName evidence="12">3-dehydrotetronate 4-kinase</fullName>
    </alternativeName>
</protein>
<keyword evidence="16" id="KW-1185">Reference proteome</keyword>
<feature type="domain" description="Four-carbon acid sugar kinase nucleotide binding" evidence="14">
    <location>
        <begin position="247"/>
        <end position="408"/>
    </location>
</feature>
<evidence type="ECO:0000256" key="6">
    <source>
        <dbReference type="ARBA" id="ARBA00023277"/>
    </source>
</evidence>
<evidence type="ECO:0000259" key="14">
    <source>
        <dbReference type="Pfam" id="PF17042"/>
    </source>
</evidence>
<comment type="catalytic activity">
    <reaction evidence="7">
        <text>3-dehydro-L-erythronate + ATP = 3-dehydro-4-O-phospho-L-erythronate + ADP + H(+)</text>
        <dbReference type="Rhea" id="RHEA:52552"/>
        <dbReference type="ChEBI" id="CHEBI:15378"/>
        <dbReference type="ChEBI" id="CHEBI:30616"/>
        <dbReference type="ChEBI" id="CHEBI:136592"/>
        <dbReference type="ChEBI" id="CHEBI:136670"/>
        <dbReference type="ChEBI" id="CHEBI:456216"/>
        <dbReference type="EC" id="2.7.1.217"/>
    </reaction>
</comment>
<dbReference type="Gene3D" id="3.40.50.10840">
    <property type="entry name" value="Putative sugar-binding, N-terminal domain"/>
    <property type="match status" value="1"/>
</dbReference>
<evidence type="ECO:0000256" key="9">
    <source>
        <dbReference type="ARBA" id="ARBA00037335"/>
    </source>
</evidence>
<dbReference type="Pfam" id="PF07005">
    <property type="entry name" value="SBD_N"/>
    <property type="match status" value="1"/>
</dbReference>
<dbReference type="OrthoDB" id="9778478at2"/>
<reference evidence="15 16" key="1">
    <citation type="submission" date="2019-02" db="EMBL/GenBank/DDBJ databases">
        <title>Deep-cultivation of Planctomycetes and their phenomic and genomic characterization uncovers novel biology.</title>
        <authorList>
            <person name="Wiegand S."/>
            <person name="Jogler M."/>
            <person name="Boedeker C."/>
            <person name="Pinto D."/>
            <person name="Vollmers J."/>
            <person name="Rivas-Marin E."/>
            <person name="Kohn T."/>
            <person name="Peeters S.H."/>
            <person name="Heuer A."/>
            <person name="Rast P."/>
            <person name="Oberbeckmann S."/>
            <person name="Bunk B."/>
            <person name="Jeske O."/>
            <person name="Meyerdierks A."/>
            <person name="Storesund J.E."/>
            <person name="Kallscheuer N."/>
            <person name="Luecker S."/>
            <person name="Lage O.M."/>
            <person name="Pohl T."/>
            <person name="Merkel B.J."/>
            <person name="Hornburger P."/>
            <person name="Mueller R.-W."/>
            <person name="Bruemmer F."/>
            <person name="Labrenz M."/>
            <person name="Spormann A.M."/>
            <person name="Op Den Camp H."/>
            <person name="Overmann J."/>
            <person name="Amann R."/>
            <person name="Jetten M.S.M."/>
            <person name="Mascher T."/>
            <person name="Medema M.H."/>
            <person name="Devos D.P."/>
            <person name="Kaster A.-K."/>
            <person name="Ovreas L."/>
            <person name="Rohde M."/>
            <person name="Galperin M.Y."/>
            <person name="Jogler C."/>
        </authorList>
    </citation>
    <scope>NUCLEOTIDE SEQUENCE [LARGE SCALE GENOMIC DNA]</scope>
    <source>
        <strain evidence="15 16">Q31b</strain>
    </source>
</reference>
<evidence type="ECO:0000256" key="2">
    <source>
        <dbReference type="ARBA" id="ARBA00022679"/>
    </source>
</evidence>
<evidence type="ECO:0000313" key="15">
    <source>
        <dbReference type="EMBL" id="TWU45139.1"/>
    </source>
</evidence>